<feature type="transmembrane region" description="Helical" evidence="1">
    <location>
        <begin position="93"/>
        <end position="116"/>
    </location>
</feature>
<feature type="transmembrane region" description="Helical" evidence="1">
    <location>
        <begin position="122"/>
        <end position="142"/>
    </location>
</feature>
<dbReference type="AlphaFoldDB" id="A0AA34XP51"/>
<evidence type="ECO:0000256" key="1">
    <source>
        <dbReference type="SAM" id="Phobius"/>
    </source>
</evidence>
<name>A0AA34XP51_9VIBR</name>
<dbReference type="EMBL" id="CP017916">
    <property type="protein sequence ID" value="ARP38928.1"/>
    <property type="molecule type" value="Genomic_DNA"/>
</dbReference>
<dbReference type="KEGG" id="vsy:K08M4_21950"/>
<evidence type="ECO:0000313" key="2">
    <source>
        <dbReference type="EMBL" id="ARP38928.1"/>
    </source>
</evidence>
<dbReference type="Pfam" id="PF11143">
    <property type="entry name" value="DUF2919"/>
    <property type="match status" value="1"/>
</dbReference>
<keyword evidence="3" id="KW-1185">Reference proteome</keyword>
<feature type="transmembrane region" description="Helical" evidence="1">
    <location>
        <begin position="21"/>
        <end position="42"/>
    </location>
</feature>
<dbReference type="Proteomes" id="UP000194136">
    <property type="component" value="Chromosome 1"/>
</dbReference>
<keyword evidence="1" id="KW-0472">Membrane</keyword>
<feature type="transmembrane region" description="Helical" evidence="1">
    <location>
        <begin position="62"/>
        <end position="81"/>
    </location>
</feature>
<protein>
    <submittedName>
        <fullName evidence="2">Inner membrane protein YfeZ</fullName>
    </submittedName>
</protein>
<gene>
    <name evidence="2" type="primary">yfeZ</name>
    <name evidence="2" type="ORF">K08M4_21950</name>
</gene>
<organism evidence="2 3">
    <name type="scientific">Vibrio syngnathi</name>
    <dbReference type="NCBI Taxonomy" id="3034029"/>
    <lineage>
        <taxon>Bacteria</taxon>
        <taxon>Pseudomonadati</taxon>
        <taxon>Pseudomonadota</taxon>
        <taxon>Gammaproteobacteria</taxon>
        <taxon>Vibrionales</taxon>
        <taxon>Vibrionaceae</taxon>
        <taxon>Vibrio</taxon>
    </lineage>
</organism>
<dbReference type="InterPro" id="IPR021318">
    <property type="entry name" value="DUF2919"/>
</dbReference>
<proteinExistence type="predicted"/>
<reference evidence="2 3" key="1">
    <citation type="submission" date="2016-10" db="EMBL/GenBank/DDBJ databases">
        <title>The High Quality Genome of Vibrio splendidus K08M4.</title>
        <authorList>
            <person name="Wendling C."/>
            <person name="Chibani C.M."/>
            <person name="Hertel R."/>
            <person name="Sproer C."/>
            <person name="Bunk B."/>
            <person name="Overmann J."/>
            <person name="Roth O."/>
            <person name="Liesegang H."/>
        </authorList>
    </citation>
    <scope>NUCLEOTIDE SEQUENCE [LARGE SCALE GENOMIC DNA]</scope>
    <source>
        <strain evidence="2 3">K08M4</strain>
    </source>
</reference>
<sequence length="158" mass="18317">MKVRVVRYSIEQYDKHGFLKAPILLWLGWLFLAKALVVFIVAGASRESGTDILEIIYPDHQMFYVGIALSIPSLLLMWLFGLRSPDRKRLNKVVSWGRWVTMMAILAQGSHTIYLIYLDNGWFRWSNAITLLLLLWLALYLTNSHAARDCFKVVELED</sequence>
<keyword evidence="1" id="KW-0812">Transmembrane</keyword>
<accession>A0AA34XP51</accession>
<keyword evidence="1" id="KW-1133">Transmembrane helix</keyword>
<evidence type="ECO:0000313" key="3">
    <source>
        <dbReference type="Proteomes" id="UP000194136"/>
    </source>
</evidence>